<dbReference type="Proteomes" id="UP001177023">
    <property type="component" value="Unassembled WGS sequence"/>
</dbReference>
<keyword evidence="6" id="KW-1185">Reference proteome</keyword>
<name>A0AA36GDZ6_9BILA</name>
<dbReference type="Pfam" id="PF01060">
    <property type="entry name" value="TTR-52"/>
    <property type="match status" value="1"/>
</dbReference>
<organism evidence="5 6">
    <name type="scientific">Mesorhabditis spiculigera</name>
    <dbReference type="NCBI Taxonomy" id="96644"/>
    <lineage>
        <taxon>Eukaryota</taxon>
        <taxon>Metazoa</taxon>
        <taxon>Ecdysozoa</taxon>
        <taxon>Nematoda</taxon>
        <taxon>Chromadorea</taxon>
        <taxon>Rhabditida</taxon>
        <taxon>Rhabditina</taxon>
        <taxon>Rhabditomorpha</taxon>
        <taxon>Rhabditoidea</taxon>
        <taxon>Rhabditidae</taxon>
        <taxon>Mesorhabditinae</taxon>
        <taxon>Mesorhabditis</taxon>
    </lineage>
</organism>
<comment type="subcellular location">
    <subcellularLocation>
        <location evidence="1">Secreted</location>
    </subcellularLocation>
</comment>
<reference evidence="5" key="1">
    <citation type="submission" date="2023-06" db="EMBL/GenBank/DDBJ databases">
        <authorList>
            <person name="Delattre M."/>
        </authorList>
    </citation>
    <scope>NUCLEOTIDE SEQUENCE</scope>
    <source>
        <strain evidence="5">AF72</strain>
    </source>
</reference>
<evidence type="ECO:0000256" key="4">
    <source>
        <dbReference type="ARBA" id="ARBA00022729"/>
    </source>
</evidence>
<evidence type="ECO:0000256" key="1">
    <source>
        <dbReference type="ARBA" id="ARBA00004613"/>
    </source>
</evidence>
<evidence type="ECO:0000313" key="5">
    <source>
        <dbReference type="EMBL" id="CAJ0584957.1"/>
    </source>
</evidence>
<evidence type="ECO:0000313" key="6">
    <source>
        <dbReference type="Proteomes" id="UP001177023"/>
    </source>
</evidence>
<accession>A0AA36GDZ6</accession>
<dbReference type="GO" id="GO:0005576">
    <property type="term" value="C:extracellular region"/>
    <property type="evidence" value="ECO:0007669"/>
    <property type="project" value="UniProtKB-SubCell"/>
</dbReference>
<dbReference type="Gene3D" id="2.60.40.3330">
    <property type="match status" value="1"/>
</dbReference>
<dbReference type="InterPro" id="IPR038479">
    <property type="entry name" value="Transthyretin-like_sf"/>
</dbReference>
<dbReference type="AlphaFoldDB" id="A0AA36GDZ6"/>
<dbReference type="GO" id="GO:0009986">
    <property type="term" value="C:cell surface"/>
    <property type="evidence" value="ECO:0007669"/>
    <property type="project" value="InterPro"/>
</dbReference>
<dbReference type="EMBL" id="CATQJA010002702">
    <property type="protein sequence ID" value="CAJ0584957.1"/>
    <property type="molecule type" value="Genomic_DNA"/>
</dbReference>
<evidence type="ECO:0000256" key="3">
    <source>
        <dbReference type="ARBA" id="ARBA00022525"/>
    </source>
</evidence>
<keyword evidence="4" id="KW-0732">Signal</keyword>
<proteinExistence type="inferred from homology"/>
<sequence>MGQIKCEGAPRAGLEVKLMQHRFFLPDQPIGVDHTDANGNFTLTAFPTAGMQTVSIDIIHDCYGDRRCIWFKYELPHEAVAPGAVPYNFGLEELWPSKYTKGVVWCVPTKGGFSGQTNTTSSDQPTTTKKP</sequence>
<protein>
    <submittedName>
        <fullName evidence="5">Uncharacterized protein</fullName>
    </submittedName>
</protein>
<gene>
    <name evidence="5" type="ORF">MSPICULIGERA_LOCUS22992</name>
</gene>
<keyword evidence="3" id="KW-0964">Secreted</keyword>
<comment type="caution">
    <text evidence="5">The sequence shown here is derived from an EMBL/GenBank/DDBJ whole genome shotgun (WGS) entry which is preliminary data.</text>
</comment>
<evidence type="ECO:0000256" key="2">
    <source>
        <dbReference type="ARBA" id="ARBA00010112"/>
    </source>
</evidence>
<dbReference type="InterPro" id="IPR001534">
    <property type="entry name" value="Transthyretin-like"/>
</dbReference>
<comment type="similarity">
    <text evidence="2">Belongs to the nematode transthyretin-like family.</text>
</comment>
<feature type="non-terminal residue" evidence="5">
    <location>
        <position position="131"/>
    </location>
</feature>